<dbReference type="STRING" id="1851544.ODI_01630"/>
<dbReference type="AlphaFoldDB" id="A0A1C3JZ29"/>
<evidence type="ECO:0000313" key="2">
    <source>
        <dbReference type="EMBL" id="SOE49573.1"/>
    </source>
</evidence>
<reference evidence="1 3" key="1">
    <citation type="submission" date="2016-06" db="EMBL/GenBank/DDBJ databases">
        <authorList>
            <person name="Kjaerup R.B."/>
            <person name="Dalgaard T.S."/>
            <person name="Juul-Madsen H.R."/>
        </authorList>
    </citation>
    <scope>NUCLEOTIDE SEQUENCE [LARGE SCALE GENOMIC DNA]</scope>
    <source>
        <strain evidence="1">Orrdi1</strain>
    </source>
</reference>
<accession>A0A1C3JZ29</accession>
<protein>
    <submittedName>
        <fullName evidence="1">Inner membrane protein</fullName>
    </submittedName>
</protein>
<dbReference type="OrthoDB" id="5572581at2"/>
<reference evidence="2 3" key="2">
    <citation type="submission" date="2017-08" db="EMBL/GenBank/DDBJ databases">
        <authorList>
            <person name="de Groot N.N."/>
        </authorList>
    </citation>
    <scope>NUCLEOTIDE SEQUENCE [LARGE SCALE GENOMIC DNA]</scope>
    <source>
        <strain evidence="2">Orrdi1</strain>
    </source>
</reference>
<proteinExistence type="predicted"/>
<dbReference type="KEGG" id="odi:ODI_R2172"/>
<evidence type="ECO:0000313" key="1">
    <source>
        <dbReference type="EMBL" id="SBT24510.1"/>
    </source>
</evidence>
<evidence type="ECO:0000313" key="3">
    <source>
        <dbReference type="Proteomes" id="UP000078558"/>
    </source>
</evidence>
<sequence>MSLANTENDPDYWLSSPEDIRAALFELMHPDSHIVVRDPAERELAVQLLAIDKSTRSFFWLPRDYEGSDFAENDTRGLMAGTVFDVIGHGYSGVQIRFRISRPEVVRLDDGRSALWSGFPERLARIQRRRSFRAQVQVSGSQPGIVARWTPAALAAGTYTFNIRDISIEGIGMRCNALLSDLPAPGETMKDVTLDFGDAGTLRTSLQVRNAYALGRQPGQPLPDGSTPHVDPALEGVKPPVAKAQTHGAHPPLTHLGALFIDLDARQETWLQQVVWRLEKQRNSSHD</sequence>
<dbReference type="Gene3D" id="2.40.10.220">
    <property type="entry name" value="predicted glycosyltransferase like domains"/>
    <property type="match status" value="1"/>
</dbReference>
<organism evidence="1 3">
    <name type="scientific">Orrella dioscoreae</name>
    <dbReference type="NCBI Taxonomy" id="1851544"/>
    <lineage>
        <taxon>Bacteria</taxon>
        <taxon>Pseudomonadati</taxon>
        <taxon>Pseudomonadota</taxon>
        <taxon>Betaproteobacteria</taxon>
        <taxon>Burkholderiales</taxon>
        <taxon>Alcaligenaceae</taxon>
        <taxon>Orrella</taxon>
    </lineage>
</organism>
<dbReference type="RefSeq" id="WP_067750822.1">
    <property type="nucleotide sequence ID" value="NZ_LT907988.1"/>
</dbReference>
<name>A0A1C3JZ29_9BURK</name>
<keyword evidence="3" id="KW-1185">Reference proteome</keyword>
<dbReference type="EMBL" id="FLRC01000010">
    <property type="protein sequence ID" value="SBT24510.1"/>
    <property type="molecule type" value="Genomic_DNA"/>
</dbReference>
<gene>
    <name evidence="1" type="ORF">ODI_01630</name>
    <name evidence="2" type="ORF">ODI_R2172</name>
</gene>
<dbReference type="EMBL" id="LT907988">
    <property type="protein sequence ID" value="SOE49573.1"/>
    <property type="molecule type" value="Genomic_DNA"/>
</dbReference>
<dbReference type="Proteomes" id="UP000078558">
    <property type="component" value="Chromosome I"/>
</dbReference>